<proteinExistence type="predicted"/>
<reference evidence="2 3" key="1">
    <citation type="journal article" date="2023" name="Life. Sci Alliance">
        <title>Evolutionary insights into 3D genome organization and epigenetic landscape of Vigna mungo.</title>
        <authorList>
            <person name="Junaid A."/>
            <person name="Singh B."/>
            <person name="Bhatia S."/>
        </authorList>
    </citation>
    <scope>NUCLEOTIDE SEQUENCE [LARGE SCALE GENOMIC DNA]</scope>
    <source>
        <strain evidence="2">Urdbean</strain>
    </source>
</reference>
<keyword evidence="3" id="KW-1185">Reference proteome</keyword>
<evidence type="ECO:0000313" key="3">
    <source>
        <dbReference type="Proteomes" id="UP001374535"/>
    </source>
</evidence>
<name>A0AAQ3N0M1_VIGMU</name>
<dbReference type="AlphaFoldDB" id="A0AAQ3N0M1"/>
<accession>A0AAQ3N0M1</accession>
<feature type="compositionally biased region" description="Basic and acidic residues" evidence="1">
    <location>
        <begin position="102"/>
        <end position="112"/>
    </location>
</feature>
<protein>
    <submittedName>
        <fullName evidence="2">Uncharacterized protein</fullName>
    </submittedName>
</protein>
<feature type="region of interest" description="Disordered" evidence="1">
    <location>
        <begin position="92"/>
        <end position="112"/>
    </location>
</feature>
<gene>
    <name evidence="2" type="ORF">V8G54_026210</name>
</gene>
<evidence type="ECO:0000256" key="1">
    <source>
        <dbReference type="SAM" id="MobiDB-lite"/>
    </source>
</evidence>
<sequence length="112" mass="12303">MATSAVAVTITVACETTAVALDREVTTPNREVTAQDREVTDDARSRVDGIKSKGNAMADRETIRRRPTRGEAAVCWRQGGSLREATTYARQWSAGDDATTTTKEEISRDRKK</sequence>
<dbReference type="EMBL" id="CP144693">
    <property type="protein sequence ID" value="WVZ00141.1"/>
    <property type="molecule type" value="Genomic_DNA"/>
</dbReference>
<feature type="region of interest" description="Disordered" evidence="1">
    <location>
        <begin position="30"/>
        <end position="59"/>
    </location>
</feature>
<dbReference type="Proteomes" id="UP001374535">
    <property type="component" value="Chromosome 8"/>
</dbReference>
<feature type="compositionally biased region" description="Basic and acidic residues" evidence="1">
    <location>
        <begin position="33"/>
        <end position="51"/>
    </location>
</feature>
<organism evidence="2 3">
    <name type="scientific">Vigna mungo</name>
    <name type="common">Black gram</name>
    <name type="synonym">Phaseolus mungo</name>
    <dbReference type="NCBI Taxonomy" id="3915"/>
    <lineage>
        <taxon>Eukaryota</taxon>
        <taxon>Viridiplantae</taxon>
        <taxon>Streptophyta</taxon>
        <taxon>Embryophyta</taxon>
        <taxon>Tracheophyta</taxon>
        <taxon>Spermatophyta</taxon>
        <taxon>Magnoliopsida</taxon>
        <taxon>eudicotyledons</taxon>
        <taxon>Gunneridae</taxon>
        <taxon>Pentapetalae</taxon>
        <taxon>rosids</taxon>
        <taxon>fabids</taxon>
        <taxon>Fabales</taxon>
        <taxon>Fabaceae</taxon>
        <taxon>Papilionoideae</taxon>
        <taxon>50 kb inversion clade</taxon>
        <taxon>NPAAA clade</taxon>
        <taxon>indigoferoid/millettioid clade</taxon>
        <taxon>Phaseoleae</taxon>
        <taxon>Vigna</taxon>
    </lineage>
</organism>
<evidence type="ECO:0000313" key="2">
    <source>
        <dbReference type="EMBL" id="WVZ00141.1"/>
    </source>
</evidence>